<dbReference type="InterPro" id="IPR036291">
    <property type="entry name" value="NAD(P)-bd_dom_sf"/>
</dbReference>
<reference evidence="4" key="1">
    <citation type="journal article" date="2019" name="Int. J. Syst. Evol. Microbiol.">
        <title>The Global Catalogue of Microorganisms (GCM) 10K type strain sequencing project: providing services to taxonomists for standard genome sequencing and annotation.</title>
        <authorList>
            <consortium name="The Broad Institute Genomics Platform"/>
            <consortium name="The Broad Institute Genome Sequencing Center for Infectious Disease"/>
            <person name="Wu L."/>
            <person name="Ma J."/>
        </authorList>
    </citation>
    <scope>NUCLEOTIDE SEQUENCE [LARGE SCALE GENOMIC DNA]</scope>
    <source>
        <strain evidence="4">CCUG 58760</strain>
    </source>
</reference>
<organism evidence="3 4">
    <name type="scientific">Azospirillum himalayense</name>
    <dbReference type="NCBI Taxonomy" id="654847"/>
    <lineage>
        <taxon>Bacteria</taxon>
        <taxon>Pseudomonadati</taxon>
        <taxon>Pseudomonadota</taxon>
        <taxon>Alphaproteobacteria</taxon>
        <taxon>Rhodospirillales</taxon>
        <taxon>Azospirillaceae</taxon>
        <taxon>Azospirillum</taxon>
    </lineage>
</organism>
<proteinExistence type="inferred from homology"/>
<evidence type="ECO:0000313" key="4">
    <source>
        <dbReference type="Proteomes" id="UP001596166"/>
    </source>
</evidence>
<sequence>MISPISPDQTPIGSGFGPATTAAEAVRGIDLRGRVAVVTGGYSGIGLETTRALAEAGATVIVPARDRIRAAAVLAGLDRVELEALDLADAVSVAAFARRFCQSGRPLSILVNSAGIMATPLHRDADGREGQFATNHLGHFRLTLALWRALRAAGREAGGARVVSVSSRGHQIAGIDFDDLDFERRPYDKWIAYGQSKTANALFAVALDRRGREHGVRAFSLHPGQILTELSRHLSAEEIAAFDALDAEGRPRIDPSRGMKTVAQGAATSVWCATSPRLDGLGGVYCEDCDVAPVHDTATGRRGVHPWAADDALAERLWSVSETLTGVSLP</sequence>
<gene>
    <name evidence="3" type="ORF">ACFPMG_30390</name>
</gene>
<dbReference type="Pfam" id="PF00106">
    <property type="entry name" value="adh_short"/>
    <property type="match status" value="1"/>
</dbReference>
<name>A0ABW0GFH1_9PROT</name>
<dbReference type="NCBIfam" id="NF004845">
    <property type="entry name" value="PRK06196.1"/>
    <property type="match status" value="1"/>
</dbReference>
<dbReference type="PRINTS" id="PR00081">
    <property type="entry name" value="GDHRDH"/>
</dbReference>
<dbReference type="PANTHER" id="PTHR24320:SF148">
    <property type="entry name" value="NAD(P)-BINDING ROSSMANN-FOLD SUPERFAMILY PROTEIN"/>
    <property type="match status" value="1"/>
</dbReference>
<evidence type="ECO:0000256" key="2">
    <source>
        <dbReference type="ARBA" id="ARBA00023002"/>
    </source>
</evidence>
<keyword evidence="2" id="KW-0560">Oxidoreductase</keyword>
<dbReference type="RefSeq" id="WP_376999231.1">
    <property type="nucleotide sequence ID" value="NZ_JBHSLC010000111.1"/>
</dbReference>
<dbReference type="PANTHER" id="PTHR24320">
    <property type="entry name" value="RETINOL DEHYDROGENASE"/>
    <property type="match status" value="1"/>
</dbReference>
<dbReference type="EMBL" id="JBHSLC010000111">
    <property type="protein sequence ID" value="MFC5359315.1"/>
    <property type="molecule type" value="Genomic_DNA"/>
</dbReference>
<keyword evidence="4" id="KW-1185">Reference proteome</keyword>
<dbReference type="SUPFAM" id="SSF51735">
    <property type="entry name" value="NAD(P)-binding Rossmann-fold domains"/>
    <property type="match status" value="1"/>
</dbReference>
<protein>
    <submittedName>
        <fullName evidence="3">Oxidoreductase</fullName>
    </submittedName>
</protein>
<dbReference type="InterPro" id="IPR002347">
    <property type="entry name" value="SDR_fam"/>
</dbReference>
<evidence type="ECO:0000313" key="3">
    <source>
        <dbReference type="EMBL" id="MFC5359315.1"/>
    </source>
</evidence>
<comment type="caution">
    <text evidence="3">The sequence shown here is derived from an EMBL/GenBank/DDBJ whole genome shotgun (WGS) entry which is preliminary data.</text>
</comment>
<comment type="similarity">
    <text evidence="1">Belongs to the short-chain dehydrogenases/reductases (SDR) family.</text>
</comment>
<dbReference type="Gene3D" id="3.40.50.720">
    <property type="entry name" value="NAD(P)-binding Rossmann-like Domain"/>
    <property type="match status" value="1"/>
</dbReference>
<evidence type="ECO:0000256" key="1">
    <source>
        <dbReference type="ARBA" id="ARBA00006484"/>
    </source>
</evidence>
<dbReference type="Proteomes" id="UP001596166">
    <property type="component" value="Unassembled WGS sequence"/>
</dbReference>
<accession>A0ABW0GFH1</accession>